<reference evidence="1 2" key="1">
    <citation type="submission" date="2020-10" db="EMBL/GenBank/DDBJ databases">
        <title>Complete genome sequence of Cupriavidus basilensis CCUG 49340T.</title>
        <authorList>
            <person name="Salva-Serra F."/>
            <person name="Donoso R.A."/>
            <person name="Cho K.H."/>
            <person name="Yoo J.A."/>
            <person name="Lee K."/>
            <person name="Yoon S.-H."/>
            <person name="Perez-Pantoja D."/>
            <person name="Moore E.R.B."/>
        </authorList>
    </citation>
    <scope>NUCLEOTIDE SEQUENCE [LARGE SCALE GENOMIC DNA]</scope>
    <source>
        <strain evidence="2">CCUG 49340</strain>
    </source>
</reference>
<sequence>MVLSLIPALSSAASAAATPASVRMPAARTGSELVANAERRAKLVRTSLNLCTFGQANVVEAVHAQVRVALFLP</sequence>
<dbReference type="GeneID" id="98401160"/>
<protein>
    <submittedName>
        <fullName evidence="1">Uncharacterized protein</fullName>
    </submittedName>
</protein>
<dbReference type="EMBL" id="CP062803">
    <property type="protein sequence ID" value="QOT78236.1"/>
    <property type="molecule type" value="Genomic_DNA"/>
</dbReference>
<proteinExistence type="predicted"/>
<name>A0A643G2Y5_9BURK</name>
<gene>
    <name evidence="1" type="ORF">F7R26_009620</name>
</gene>
<dbReference type="Proteomes" id="UP000397656">
    <property type="component" value="Chromosome 1"/>
</dbReference>
<dbReference type="AlphaFoldDB" id="A0A643G2Y5"/>
<evidence type="ECO:0000313" key="2">
    <source>
        <dbReference type="Proteomes" id="UP000397656"/>
    </source>
</evidence>
<dbReference type="RefSeq" id="WP_150983368.1">
    <property type="nucleotide sequence ID" value="NZ_CP062803.1"/>
</dbReference>
<accession>A0A643G2Y5</accession>
<organism evidence="1 2">
    <name type="scientific">Cupriavidus basilensis</name>
    <dbReference type="NCBI Taxonomy" id="68895"/>
    <lineage>
        <taxon>Bacteria</taxon>
        <taxon>Pseudomonadati</taxon>
        <taxon>Pseudomonadota</taxon>
        <taxon>Betaproteobacteria</taxon>
        <taxon>Burkholderiales</taxon>
        <taxon>Burkholderiaceae</taxon>
        <taxon>Cupriavidus</taxon>
    </lineage>
</organism>
<evidence type="ECO:0000313" key="1">
    <source>
        <dbReference type="EMBL" id="QOT78236.1"/>
    </source>
</evidence>